<dbReference type="InterPro" id="IPR036390">
    <property type="entry name" value="WH_DNA-bd_sf"/>
</dbReference>
<dbReference type="Gene3D" id="1.10.10.10">
    <property type="entry name" value="Winged helix-like DNA-binding domain superfamily/Winged helix DNA-binding domain"/>
    <property type="match status" value="1"/>
</dbReference>
<dbReference type="EMBL" id="JABBYL010000020">
    <property type="protein sequence ID" value="NMO09426.1"/>
    <property type="molecule type" value="Genomic_DNA"/>
</dbReference>
<dbReference type="PROSITE" id="PS50995">
    <property type="entry name" value="HTH_MARR_2"/>
    <property type="match status" value="1"/>
</dbReference>
<dbReference type="SMART" id="SM00347">
    <property type="entry name" value="HTH_MARR"/>
    <property type="match status" value="1"/>
</dbReference>
<keyword evidence="2" id="KW-0238">DNA-binding</keyword>
<proteinExistence type="predicted"/>
<keyword evidence="3" id="KW-0804">Transcription</keyword>
<dbReference type="AlphaFoldDB" id="A0A2H4VB70"/>
<dbReference type="PRINTS" id="PR00598">
    <property type="entry name" value="HTHMARR"/>
</dbReference>
<feature type="domain" description="HTH marR-type" evidence="4">
    <location>
        <begin position="1"/>
        <end position="140"/>
    </location>
</feature>
<accession>A0A2H4VB70</accession>
<dbReference type="PROSITE" id="PS01117">
    <property type="entry name" value="HTH_MARR_1"/>
    <property type="match status" value="1"/>
</dbReference>
<dbReference type="PANTHER" id="PTHR42756">
    <property type="entry name" value="TRANSCRIPTIONAL REGULATOR, MARR"/>
    <property type="match status" value="1"/>
</dbReference>
<dbReference type="GO" id="GO:0003677">
    <property type="term" value="F:DNA binding"/>
    <property type="evidence" value="ECO:0007669"/>
    <property type="project" value="UniProtKB-KW"/>
</dbReference>
<evidence type="ECO:0000256" key="2">
    <source>
        <dbReference type="ARBA" id="ARBA00023125"/>
    </source>
</evidence>
<dbReference type="InterPro" id="IPR036388">
    <property type="entry name" value="WH-like_DNA-bd_sf"/>
</dbReference>
<dbReference type="GeneID" id="35123309"/>
<evidence type="ECO:0000313" key="5">
    <source>
        <dbReference type="EMBL" id="AUB55333.1"/>
    </source>
</evidence>
<dbReference type="GO" id="GO:0003700">
    <property type="term" value="F:DNA-binding transcription factor activity"/>
    <property type="evidence" value="ECO:0007669"/>
    <property type="project" value="InterPro"/>
</dbReference>
<evidence type="ECO:0000313" key="6">
    <source>
        <dbReference type="EMBL" id="NMO09426.1"/>
    </source>
</evidence>
<keyword evidence="1" id="KW-0805">Transcription regulation</keyword>
<dbReference type="Proteomes" id="UP000591058">
    <property type="component" value="Unassembled WGS sequence"/>
</dbReference>
<name>A0A2H4VB70_9EURY</name>
<reference evidence="5 7" key="1">
    <citation type="submission" date="2016-10" db="EMBL/GenBank/DDBJ databases">
        <title>Comparative genomics between deep and shallow subseafloor isolates.</title>
        <authorList>
            <person name="Ishii S."/>
            <person name="Miller J.R."/>
            <person name="Sutton G."/>
            <person name="Suzuki S."/>
            <person name="Methe B."/>
            <person name="Inagaki F."/>
            <person name="Imachi H."/>
        </authorList>
    </citation>
    <scope>NUCLEOTIDE SEQUENCE [LARGE SCALE GENOMIC DNA]</scope>
    <source>
        <strain evidence="5 7">MO-MB1</strain>
    </source>
</reference>
<dbReference type="SUPFAM" id="SSF46785">
    <property type="entry name" value="Winged helix' DNA-binding domain"/>
    <property type="match status" value="1"/>
</dbReference>
<sequence length="146" mass="17212">MDDAKLIELIDAIFLFHYPHLVKKLFDNPIITTEIPFSHCQTLILLRKFEILSISEIRNAMNIKKQNMTYIINQLEKKGLIQRLPDIKDRRLVKIKITNKGEEYINRWQIEAINNIKKNLSTLCKEDLELLLQSIKTIKLVLLKLS</sequence>
<evidence type="ECO:0000256" key="1">
    <source>
        <dbReference type="ARBA" id="ARBA00023015"/>
    </source>
</evidence>
<evidence type="ECO:0000256" key="3">
    <source>
        <dbReference type="ARBA" id="ARBA00023163"/>
    </source>
</evidence>
<evidence type="ECO:0000313" key="7">
    <source>
        <dbReference type="Proteomes" id="UP000232806"/>
    </source>
</evidence>
<dbReference type="Proteomes" id="UP000232806">
    <property type="component" value="Chromosome"/>
</dbReference>
<gene>
    <name evidence="5" type="ORF">BK007_04435</name>
    <name evidence="6" type="ORF">HG719_06215</name>
</gene>
<dbReference type="Pfam" id="PF01047">
    <property type="entry name" value="MarR"/>
    <property type="match status" value="1"/>
</dbReference>
<dbReference type="PANTHER" id="PTHR42756:SF1">
    <property type="entry name" value="TRANSCRIPTIONAL REPRESSOR OF EMRAB OPERON"/>
    <property type="match status" value="1"/>
</dbReference>
<dbReference type="EMBL" id="CP017766">
    <property type="protein sequence ID" value="AUB55333.1"/>
    <property type="molecule type" value="Genomic_DNA"/>
</dbReference>
<dbReference type="InterPro" id="IPR000835">
    <property type="entry name" value="HTH_MarR-typ"/>
</dbReference>
<reference evidence="6 8" key="2">
    <citation type="submission" date="2020-04" db="EMBL/GenBank/DDBJ databases">
        <title>Draft genome of Methanobacterium subterraneum isolated from animal feces.</title>
        <authorList>
            <person name="Ouboter H.T."/>
            <person name="Berger S."/>
            <person name="Gungor E."/>
            <person name="Jetten M.S.M."/>
            <person name="Welte C.U."/>
        </authorList>
    </citation>
    <scope>NUCLEOTIDE SEQUENCE [LARGE SCALE GENOMIC DNA]</scope>
    <source>
        <strain evidence="6">HO_2020</strain>
    </source>
</reference>
<evidence type="ECO:0000313" key="8">
    <source>
        <dbReference type="Proteomes" id="UP000591058"/>
    </source>
</evidence>
<dbReference type="OrthoDB" id="67413at2157"/>
<organism evidence="5 7">
    <name type="scientific">Methanobacterium subterraneum</name>
    <dbReference type="NCBI Taxonomy" id="59277"/>
    <lineage>
        <taxon>Archaea</taxon>
        <taxon>Methanobacteriati</taxon>
        <taxon>Methanobacteriota</taxon>
        <taxon>Methanomada group</taxon>
        <taxon>Methanobacteria</taxon>
        <taxon>Methanobacteriales</taxon>
        <taxon>Methanobacteriaceae</taxon>
        <taxon>Methanobacterium</taxon>
    </lineage>
</organism>
<dbReference type="RefSeq" id="WP_100905315.1">
    <property type="nucleotide sequence ID" value="NZ_CP017766.1"/>
</dbReference>
<dbReference type="InterPro" id="IPR023187">
    <property type="entry name" value="Tscrpt_reg_MarR-type_CS"/>
</dbReference>
<evidence type="ECO:0000259" key="4">
    <source>
        <dbReference type="PROSITE" id="PS50995"/>
    </source>
</evidence>
<protein>
    <submittedName>
        <fullName evidence="6">MarR family transcriptional regulator</fullName>
    </submittedName>
</protein>